<keyword evidence="3" id="KW-1185">Reference proteome</keyword>
<comment type="caution">
    <text evidence="2">The sequence shown here is derived from an EMBL/GenBank/DDBJ whole genome shotgun (WGS) entry which is preliminary data.</text>
</comment>
<accession>A0A7J8Z2F8</accession>
<proteinExistence type="predicted"/>
<reference evidence="2 3" key="1">
    <citation type="journal article" date="2019" name="Genome Biol. Evol.">
        <title>Insights into the evolution of the New World diploid cottons (Gossypium, subgenus Houzingenia) based on genome sequencing.</title>
        <authorList>
            <person name="Grover C.E."/>
            <person name="Arick M.A. 2nd"/>
            <person name="Thrash A."/>
            <person name="Conover J.L."/>
            <person name="Sanders W.S."/>
            <person name="Peterson D.G."/>
            <person name="Frelichowski J.E."/>
            <person name="Scheffler J.A."/>
            <person name="Scheffler B.E."/>
            <person name="Wendel J.F."/>
        </authorList>
    </citation>
    <scope>NUCLEOTIDE SEQUENCE [LARGE SCALE GENOMIC DNA]</scope>
    <source>
        <strain evidence="2">4</strain>
        <tissue evidence="2">Leaf</tissue>
    </source>
</reference>
<organism evidence="2 3">
    <name type="scientific">Gossypium laxum</name>
    <dbReference type="NCBI Taxonomy" id="34288"/>
    <lineage>
        <taxon>Eukaryota</taxon>
        <taxon>Viridiplantae</taxon>
        <taxon>Streptophyta</taxon>
        <taxon>Embryophyta</taxon>
        <taxon>Tracheophyta</taxon>
        <taxon>Spermatophyta</taxon>
        <taxon>Magnoliopsida</taxon>
        <taxon>eudicotyledons</taxon>
        <taxon>Gunneridae</taxon>
        <taxon>Pentapetalae</taxon>
        <taxon>rosids</taxon>
        <taxon>malvids</taxon>
        <taxon>Malvales</taxon>
        <taxon>Malvaceae</taxon>
        <taxon>Malvoideae</taxon>
        <taxon>Gossypium</taxon>
    </lineage>
</organism>
<dbReference type="Proteomes" id="UP000593574">
    <property type="component" value="Unassembled WGS sequence"/>
</dbReference>
<evidence type="ECO:0000313" key="2">
    <source>
        <dbReference type="EMBL" id="MBA0706027.1"/>
    </source>
</evidence>
<gene>
    <name evidence="2" type="ORF">Golax_018169</name>
</gene>
<evidence type="ECO:0000313" key="3">
    <source>
        <dbReference type="Proteomes" id="UP000593574"/>
    </source>
</evidence>
<protein>
    <submittedName>
        <fullName evidence="2">Uncharacterized protein</fullName>
    </submittedName>
</protein>
<dbReference type="EMBL" id="JABEZV010000002">
    <property type="protein sequence ID" value="MBA0706027.1"/>
    <property type="molecule type" value="Genomic_DNA"/>
</dbReference>
<sequence length="43" mass="4916">MKELQSYKLMLNGGKLVQEKLEANLGVGPSSPKENRKLMERRN</sequence>
<evidence type="ECO:0000256" key="1">
    <source>
        <dbReference type="SAM" id="MobiDB-lite"/>
    </source>
</evidence>
<feature type="compositionally biased region" description="Basic and acidic residues" evidence="1">
    <location>
        <begin position="33"/>
        <end position="43"/>
    </location>
</feature>
<feature type="region of interest" description="Disordered" evidence="1">
    <location>
        <begin position="24"/>
        <end position="43"/>
    </location>
</feature>
<name>A0A7J8Z2F8_9ROSI</name>
<dbReference type="AlphaFoldDB" id="A0A7J8Z2F8"/>